<dbReference type="SUPFAM" id="SSF52540">
    <property type="entry name" value="P-loop containing nucleoside triphosphate hydrolases"/>
    <property type="match status" value="1"/>
</dbReference>
<name>A0ABX8GXP7_9BACT</name>
<dbReference type="Proteomes" id="UP000682802">
    <property type="component" value="Chromosome 1"/>
</dbReference>
<evidence type="ECO:0000313" key="2">
    <source>
        <dbReference type="Proteomes" id="UP000682802"/>
    </source>
</evidence>
<dbReference type="Gene3D" id="3.40.50.300">
    <property type="entry name" value="P-loop containing nucleotide triphosphate hydrolases"/>
    <property type="match status" value="1"/>
</dbReference>
<sequence>MRNLLLRLKQKVFSIYYSLYINNKIDYKKSKLIFSDPRGGSTWLAETLYFLLDEHCLIWEPLRKKRFKNISDKLTSIRPSINKYENYETELYQLKNLFSLKYKNPILLPYTSTFEIKKYTHTIIKFCRGNNLLPWLVNSIDFKYKPIYFVRHPLAVVKSQIEHGSWDDIDLQYSLKILCSEYKIEQSIIDFIHDQKIFLFLVWCIHNKNLSKSGNWLLISYEELFLNPIKTFNFINAEWKCINQSKIDTFDFRKNSRTVKDNKIILGEKIQLSSWKGFFLDEEIKKYQIILNYFKINYYNLYDVYPVHLEKI</sequence>
<reference evidence="1 2" key="1">
    <citation type="submission" date="2021-05" db="EMBL/GenBank/DDBJ databases">
        <title>Comparative genomic studies on the polysaccharide-degrading batcterial strains of the Flammeovirga genus.</title>
        <authorList>
            <person name="Zewei F."/>
            <person name="Zheng Z."/>
            <person name="Yu L."/>
            <person name="Ruyue G."/>
            <person name="Yanhong M."/>
            <person name="Yuanyuan C."/>
            <person name="Jingyan G."/>
            <person name="Wenjun H."/>
        </authorList>
    </citation>
    <scope>NUCLEOTIDE SEQUENCE [LARGE SCALE GENOMIC DNA]</scope>
    <source>
        <strain evidence="1 2">YS10</strain>
    </source>
</reference>
<accession>A0ABX8GXP7</accession>
<keyword evidence="2" id="KW-1185">Reference proteome</keyword>
<protein>
    <submittedName>
        <fullName evidence="1">Sulfotransferase domain-containing protein</fullName>
    </submittedName>
</protein>
<dbReference type="EMBL" id="CP076128">
    <property type="protein sequence ID" value="QWG08102.1"/>
    <property type="molecule type" value="Genomic_DNA"/>
</dbReference>
<proteinExistence type="predicted"/>
<dbReference type="RefSeq" id="WP_144075481.1">
    <property type="nucleotide sequence ID" value="NZ_CP076128.1"/>
</dbReference>
<evidence type="ECO:0000313" key="1">
    <source>
        <dbReference type="EMBL" id="QWG08102.1"/>
    </source>
</evidence>
<gene>
    <name evidence="1" type="ORF">KM029_03960</name>
</gene>
<dbReference type="InterPro" id="IPR027417">
    <property type="entry name" value="P-loop_NTPase"/>
</dbReference>
<organism evidence="1 2">
    <name type="scientific">Flammeovirga kamogawensis</name>
    <dbReference type="NCBI Taxonomy" id="373891"/>
    <lineage>
        <taxon>Bacteria</taxon>
        <taxon>Pseudomonadati</taxon>
        <taxon>Bacteroidota</taxon>
        <taxon>Cytophagia</taxon>
        <taxon>Cytophagales</taxon>
        <taxon>Flammeovirgaceae</taxon>
        <taxon>Flammeovirga</taxon>
    </lineage>
</organism>